<dbReference type="PANTHER" id="PTHR33203:SF25">
    <property type="entry name" value="OLEOSIN 18.5 KDA"/>
    <property type="match status" value="1"/>
</dbReference>
<gene>
    <name evidence="11" type="ORF">E3N88_12802</name>
    <name evidence="12" type="ORF">E3N88_12943</name>
</gene>
<dbReference type="Proteomes" id="UP000326396">
    <property type="component" value="Linkage Group LG14"/>
</dbReference>
<dbReference type="InterPro" id="IPR000136">
    <property type="entry name" value="Oleosin"/>
</dbReference>
<keyword evidence="13" id="KW-1185">Reference proteome</keyword>
<evidence type="ECO:0000256" key="3">
    <source>
        <dbReference type="ARBA" id="ARBA00022677"/>
    </source>
</evidence>
<dbReference type="InterPro" id="IPR003245">
    <property type="entry name" value="Phytocyanin_dom"/>
</dbReference>
<dbReference type="Pfam" id="PF01277">
    <property type="entry name" value="Oleosin"/>
    <property type="match status" value="1"/>
</dbReference>
<dbReference type="PROSITE" id="PS51485">
    <property type="entry name" value="PHYTOCYANIN"/>
    <property type="match status" value="1"/>
</dbReference>
<dbReference type="EMBL" id="SZYD01000006">
    <property type="protein sequence ID" value="KAD5961329.1"/>
    <property type="molecule type" value="Genomic_DNA"/>
</dbReference>
<accession>A0A5N6P6Z7</accession>
<evidence type="ECO:0000256" key="5">
    <source>
        <dbReference type="ARBA" id="ARBA00022989"/>
    </source>
</evidence>
<proteinExistence type="inferred from homology"/>
<organism evidence="11 13">
    <name type="scientific">Mikania micrantha</name>
    <name type="common">bitter vine</name>
    <dbReference type="NCBI Taxonomy" id="192012"/>
    <lineage>
        <taxon>Eukaryota</taxon>
        <taxon>Viridiplantae</taxon>
        <taxon>Streptophyta</taxon>
        <taxon>Embryophyta</taxon>
        <taxon>Tracheophyta</taxon>
        <taxon>Spermatophyta</taxon>
        <taxon>Magnoliopsida</taxon>
        <taxon>eudicotyledons</taxon>
        <taxon>Gunneridae</taxon>
        <taxon>Pentapetalae</taxon>
        <taxon>asterids</taxon>
        <taxon>campanulids</taxon>
        <taxon>Asterales</taxon>
        <taxon>Asteraceae</taxon>
        <taxon>Asteroideae</taxon>
        <taxon>Heliantheae alliance</taxon>
        <taxon>Eupatorieae</taxon>
        <taxon>Mikania</taxon>
    </lineage>
</organism>
<keyword evidence="5 9" id="KW-1133">Transmembrane helix</keyword>
<dbReference type="GO" id="GO:0009791">
    <property type="term" value="P:post-embryonic development"/>
    <property type="evidence" value="ECO:0007669"/>
    <property type="project" value="UniProtKB-ARBA"/>
</dbReference>
<comment type="subcellular location">
    <subcellularLocation>
        <location evidence="7">Lipid droplet</location>
    </subcellularLocation>
    <subcellularLocation>
        <location evidence="7">Membrane</location>
        <topology evidence="7">Multi-pass membrane protein</topology>
    </subcellularLocation>
</comment>
<comment type="function">
    <text evidence="1">May have a structural role to stabilize the lipid body during desiccation of the seed by preventing coalescence of the oil. Probably interacts with both lipid and phospholipid moieties of lipid bodies. May also provide recognition signals for specific lipase anchorage in lipolysis during seedling growth.</text>
</comment>
<dbReference type="OrthoDB" id="690239at2759"/>
<dbReference type="Gene3D" id="2.60.40.420">
    <property type="entry name" value="Cupredoxins - blue copper proteins"/>
    <property type="match status" value="1"/>
</dbReference>
<evidence type="ECO:0000256" key="8">
    <source>
        <dbReference type="SAM" id="MobiDB-lite"/>
    </source>
</evidence>
<dbReference type="GO" id="GO:0009055">
    <property type="term" value="F:electron transfer activity"/>
    <property type="evidence" value="ECO:0007669"/>
    <property type="project" value="InterPro"/>
</dbReference>
<keyword evidence="4 9" id="KW-0812">Transmembrane</keyword>
<evidence type="ECO:0000259" key="10">
    <source>
        <dbReference type="PROSITE" id="PS51485"/>
    </source>
</evidence>
<feature type="region of interest" description="Disordered" evidence="8">
    <location>
        <begin position="227"/>
        <end position="261"/>
    </location>
</feature>
<evidence type="ECO:0000256" key="4">
    <source>
        <dbReference type="ARBA" id="ARBA00022692"/>
    </source>
</evidence>
<evidence type="ECO:0000256" key="1">
    <source>
        <dbReference type="ARBA" id="ARBA00002582"/>
    </source>
</evidence>
<evidence type="ECO:0000313" key="12">
    <source>
        <dbReference type="EMBL" id="KAD5961470.1"/>
    </source>
</evidence>
<feature type="transmembrane region" description="Helical" evidence="9">
    <location>
        <begin position="45"/>
        <end position="70"/>
    </location>
</feature>
<comment type="caution">
    <text evidence="11">The sequence shown here is derived from an EMBL/GenBank/DDBJ whole genome shotgun (WGS) entry which is preliminary data.</text>
</comment>
<keyword evidence="6 9" id="KW-0472">Membrane</keyword>
<dbReference type="InterPro" id="IPR008972">
    <property type="entry name" value="Cupredoxin"/>
</dbReference>
<dbReference type="GO" id="GO:0016020">
    <property type="term" value="C:membrane"/>
    <property type="evidence" value="ECO:0007669"/>
    <property type="project" value="UniProtKB-SubCell"/>
</dbReference>
<dbReference type="GO" id="GO:0012511">
    <property type="term" value="C:monolayer-surrounded lipid storage body"/>
    <property type="evidence" value="ECO:0007669"/>
    <property type="project" value="InterPro"/>
</dbReference>
<dbReference type="PROSITE" id="PS00811">
    <property type="entry name" value="OLEOSINS"/>
    <property type="match status" value="1"/>
</dbReference>
<feature type="transmembrane region" description="Helical" evidence="9">
    <location>
        <begin position="82"/>
        <end position="106"/>
    </location>
</feature>
<evidence type="ECO:0000256" key="2">
    <source>
        <dbReference type="ARBA" id="ARBA00010858"/>
    </source>
</evidence>
<dbReference type="SUPFAM" id="SSF49503">
    <property type="entry name" value="Cupredoxins"/>
    <property type="match status" value="1"/>
</dbReference>
<evidence type="ECO:0000256" key="6">
    <source>
        <dbReference type="ARBA" id="ARBA00023136"/>
    </source>
</evidence>
<evidence type="ECO:0000256" key="7">
    <source>
        <dbReference type="RuleBase" id="RU000540"/>
    </source>
</evidence>
<dbReference type="GO" id="GO:0048608">
    <property type="term" value="P:reproductive structure development"/>
    <property type="evidence" value="ECO:0007669"/>
    <property type="project" value="UniProtKB-ARBA"/>
</dbReference>
<comment type="similarity">
    <text evidence="2 7">Belongs to the oleosin family.</text>
</comment>
<dbReference type="AlphaFoldDB" id="A0A5N6P6Z7"/>
<keyword evidence="3 7" id="KW-0551">Lipid droplet</keyword>
<name>A0A5N6P6Z7_9ASTR</name>
<evidence type="ECO:0000256" key="9">
    <source>
        <dbReference type="SAM" id="Phobius"/>
    </source>
</evidence>
<dbReference type="GO" id="GO:0005576">
    <property type="term" value="C:extracellular region"/>
    <property type="evidence" value="ECO:0007669"/>
    <property type="project" value="TreeGrafter"/>
</dbReference>
<sequence>MTDIYSKEGHGMQQQHPYYQQPYRSEPRAHQVVKAITAATAGGSLLVLSGLVLAGTVIALTVATPVLVIFSPVLVPAVITFFLLATGFLTSGGFGVAAATVLAWMYRYVTGEHPTGADTLDEGMHKLGSKARDIRDRTGEHAGRGGHHATGGGVGIFQYSSSHSVAEVNRASYQGCNTANVLQPSSNGNTTFALTKPGDRYFVCGNRLHCYAGMKLHVVVDGKTADGPAAGGPEAEPGGDSSATPTTTTNTSSSKNNNPSSFVPSSAVAVTIGFESFVFVGFTCLVCWFI</sequence>
<feature type="transmembrane region" description="Helical" evidence="9">
    <location>
        <begin position="267"/>
        <end position="289"/>
    </location>
</feature>
<evidence type="ECO:0000313" key="13">
    <source>
        <dbReference type="Proteomes" id="UP000326396"/>
    </source>
</evidence>
<dbReference type="EMBL" id="SZYD01000006">
    <property type="protein sequence ID" value="KAD5961470.1"/>
    <property type="molecule type" value="Genomic_DNA"/>
</dbReference>
<feature type="domain" description="Phytocyanin" evidence="10">
    <location>
        <begin position="156"/>
        <end position="222"/>
    </location>
</feature>
<dbReference type="PANTHER" id="PTHR33203">
    <property type="entry name" value="OLEOSIN"/>
    <property type="match status" value="1"/>
</dbReference>
<dbReference type="GO" id="GO:0019915">
    <property type="term" value="P:lipid storage"/>
    <property type="evidence" value="ECO:0007669"/>
    <property type="project" value="TreeGrafter"/>
</dbReference>
<dbReference type="Pfam" id="PF02298">
    <property type="entry name" value="Cu_bind_like"/>
    <property type="match status" value="1"/>
</dbReference>
<evidence type="ECO:0000313" key="11">
    <source>
        <dbReference type="EMBL" id="KAD5961329.1"/>
    </source>
</evidence>
<protein>
    <recommendedName>
        <fullName evidence="7">Oleosin</fullName>
    </recommendedName>
</protein>
<reference evidence="11 13" key="1">
    <citation type="submission" date="2019-05" db="EMBL/GenBank/DDBJ databases">
        <title>Mikania micrantha, genome provides insights into the molecular mechanism of rapid growth.</title>
        <authorList>
            <person name="Liu B."/>
        </authorList>
    </citation>
    <scope>NUCLEOTIDE SEQUENCE [LARGE SCALE GENOMIC DNA]</scope>
    <source>
        <strain evidence="11">NLD-2019</strain>
        <tissue evidence="11">Leaf</tissue>
    </source>
</reference>